<dbReference type="Proteomes" id="UP000829354">
    <property type="component" value="Chromosome X"/>
</dbReference>
<dbReference type="EMBL" id="CP092625">
    <property type="protein sequence ID" value="UMM43037.1"/>
    <property type="molecule type" value="Genomic_DNA"/>
</dbReference>
<accession>A0AAE9JUK1</accession>
<name>A0AAE9JUK1_CAEBR</name>
<keyword evidence="2" id="KW-1185">Reference proteome</keyword>
<gene>
    <name evidence="1" type="ORF">L5515_018652</name>
</gene>
<evidence type="ECO:0000313" key="1">
    <source>
        <dbReference type="EMBL" id="UMM43037.1"/>
    </source>
</evidence>
<organism evidence="1 2">
    <name type="scientific">Caenorhabditis briggsae</name>
    <dbReference type="NCBI Taxonomy" id="6238"/>
    <lineage>
        <taxon>Eukaryota</taxon>
        <taxon>Metazoa</taxon>
        <taxon>Ecdysozoa</taxon>
        <taxon>Nematoda</taxon>
        <taxon>Chromadorea</taxon>
        <taxon>Rhabditida</taxon>
        <taxon>Rhabditina</taxon>
        <taxon>Rhabditomorpha</taxon>
        <taxon>Rhabditoidea</taxon>
        <taxon>Rhabditidae</taxon>
        <taxon>Peloderinae</taxon>
        <taxon>Caenorhabditis</taxon>
    </lineage>
</organism>
<sequence length="216" mass="25040">MTGSSRDIMNRKQIITYIPKSGLKKEIVQKRVMKPVEEEVFIPRKGEAQDVDVSKWMEIIKNPSLLKSTLNKVYKRIFNGESELAETLKIFVLEERNISMSDEIEIERDRPGQFAFKLKCAILNGVRVDRELLARGEAIASLQDKWTATDEEGVDWVWGRLRTERTKFKRSNPKKSKNSLMKKIRKDAKKDVTVWAQKAISKSFQNRSNPTNNLLI</sequence>
<proteinExistence type="predicted"/>
<protein>
    <submittedName>
        <fullName evidence="1">Uncharacterized protein</fullName>
    </submittedName>
</protein>
<dbReference type="AlphaFoldDB" id="A0AAE9JUK1"/>
<evidence type="ECO:0000313" key="2">
    <source>
        <dbReference type="Proteomes" id="UP000829354"/>
    </source>
</evidence>
<reference evidence="1 2" key="1">
    <citation type="submission" date="2022-04" db="EMBL/GenBank/DDBJ databases">
        <title>Chromosome-level reference genomes for two strains of Caenorhabditis briggsae: an improved platform for comparative genomics.</title>
        <authorList>
            <person name="Stevens L."/>
            <person name="Andersen E."/>
        </authorList>
    </citation>
    <scope>NUCLEOTIDE SEQUENCE [LARGE SCALE GENOMIC DNA]</scope>
    <source>
        <strain evidence="1">VX34</strain>
        <tissue evidence="1">Whole-organism</tissue>
    </source>
</reference>